<evidence type="ECO:0000313" key="3">
    <source>
        <dbReference type="Proteomes" id="UP000291116"/>
    </source>
</evidence>
<proteinExistence type="predicted"/>
<keyword evidence="3" id="KW-1185">Reference proteome</keyword>
<sequence>MDSARADVAQPITPKAGEQSTEKVDAFLASELNNMSVEERNFVFEEIHGVAQHAVEELSIQKLNRSLLLLSEALYDIKNKPAYDEAQRIASEEGHSTFVNDRSYRLKFLRAECFDPRKAAERMVRNLDILYRYIGRKGLCRPICIGDLDANAVAIMESGSFQLLPFRDRSGRRIGVRIGPLGLDFISNEQIVSIHGNANMREFIFILRHNLCLTIHFNGALTLNSKLQWLLNR</sequence>
<evidence type="ECO:0000313" key="2">
    <source>
        <dbReference type="EMBL" id="VEU40933.1"/>
    </source>
</evidence>
<feature type="region of interest" description="Disordered" evidence="1">
    <location>
        <begin position="1"/>
        <end position="20"/>
    </location>
</feature>
<gene>
    <name evidence="2" type="ORF">PSNMU_V1.4_AUG-EV-PASAV3_0078320</name>
</gene>
<evidence type="ECO:0000256" key="1">
    <source>
        <dbReference type="SAM" id="MobiDB-lite"/>
    </source>
</evidence>
<dbReference type="AlphaFoldDB" id="A0A448ZFV7"/>
<reference evidence="2 3" key="1">
    <citation type="submission" date="2019-01" db="EMBL/GenBank/DDBJ databases">
        <authorList>
            <person name="Ferrante I. M."/>
        </authorList>
    </citation>
    <scope>NUCLEOTIDE SEQUENCE [LARGE SCALE GENOMIC DNA]</scope>
    <source>
        <strain evidence="2 3">B856</strain>
    </source>
</reference>
<dbReference type="Proteomes" id="UP000291116">
    <property type="component" value="Unassembled WGS sequence"/>
</dbReference>
<organism evidence="2 3">
    <name type="scientific">Pseudo-nitzschia multistriata</name>
    <dbReference type="NCBI Taxonomy" id="183589"/>
    <lineage>
        <taxon>Eukaryota</taxon>
        <taxon>Sar</taxon>
        <taxon>Stramenopiles</taxon>
        <taxon>Ochrophyta</taxon>
        <taxon>Bacillariophyta</taxon>
        <taxon>Bacillariophyceae</taxon>
        <taxon>Bacillariophycidae</taxon>
        <taxon>Bacillariales</taxon>
        <taxon>Bacillariaceae</taxon>
        <taxon>Pseudo-nitzschia</taxon>
    </lineage>
</organism>
<dbReference type="OrthoDB" id="42195at2759"/>
<dbReference type="EMBL" id="CAACVS010000318">
    <property type="protein sequence ID" value="VEU40933.1"/>
    <property type="molecule type" value="Genomic_DNA"/>
</dbReference>
<name>A0A448ZFV7_9STRA</name>
<evidence type="ECO:0008006" key="4">
    <source>
        <dbReference type="Google" id="ProtNLM"/>
    </source>
</evidence>
<protein>
    <recommendedName>
        <fullName evidence="4">CRAL/TRIO N-terminal domain-containing protein</fullName>
    </recommendedName>
</protein>
<accession>A0A448ZFV7</accession>